<comment type="caution">
    <text evidence="2">The sequence shown here is derived from an EMBL/GenBank/DDBJ whole genome shotgun (WGS) entry which is preliminary data.</text>
</comment>
<organism evidence="2 3">
    <name type="scientific">Streptomyces fradiae ATCC 10745 = DSM 40063</name>
    <dbReference type="NCBI Taxonomy" id="1319510"/>
    <lineage>
        <taxon>Bacteria</taxon>
        <taxon>Bacillati</taxon>
        <taxon>Actinomycetota</taxon>
        <taxon>Actinomycetes</taxon>
        <taxon>Kitasatosporales</taxon>
        <taxon>Streptomycetaceae</taxon>
        <taxon>Streptomyces</taxon>
    </lineage>
</organism>
<dbReference type="EMBL" id="ASYR01000002">
    <property type="protein sequence ID" value="KAF0651708.1"/>
    <property type="molecule type" value="Genomic_DNA"/>
</dbReference>
<dbReference type="Proteomes" id="UP000731519">
    <property type="component" value="Unassembled WGS sequence"/>
</dbReference>
<keyword evidence="3" id="KW-1185">Reference proteome</keyword>
<feature type="region of interest" description="Disordered" evidence="1">
    <location>
        <begin position="1"/>
        <end position="62"/>
    </location>
</feature>
<sequence>MAVAVRAAAQPVDAGTPDGCGAAGPDANGDRPARNAWPPRGGGTGAESVGGTPDGCGAAGSV</sequence>
<name>A0ABQ6Y167_STRFR</name>
<feature type="compositionally biased region" description="Gly residues" evidence="1">
    <location>
        <begin position="52"/>
        <end position="62"/>
    </location>
</feature>
<gene>
    <name evidence="2" type="ORF">K701_01880</name>
</gene>
<reference evidence="2 3" key="1">
    <citation type="submission" date="2013-05" db="EMBL/GenBank/DDBJ databases">
        <title>Genome Sequence of Streptomyces fradiae.</title>
        <authorList>
            <person name="Kirby R."/>
        </authorList>
    </citation>
    <scope>NUCLEOTIDE SEQUENCE [LARGE SCALE GENOMIC DNA]</scope>
    <source>
        <strain evidence="2 3">ATCC 10745</strain>
    </source>
</reference>
<protein>
    <submittedName>
        <fullName evidence="2">Uncharacterized protein</fullName>
    </submittedName>
</protein>
<evidence type="ECO:0000313" key="2">
    <source>
        <dbReference type="EMBL" id="KAF0651708.1"/>
    </source>
</evidence>
<evidence type="ECO:0000313" key="3">
    <source>
        <dbReference type="Proteomes" id="UP000731519"/>
    </source>
</evidence>
<proteinExistence type="predicted"/>
<accession>A0ABQ6Y167</accession>
<evidence type="ECO:0000256" key="1">
    <source>
        <dbReference type="SAM" id="MobiDB-lite"/>
    </source>
</evidence>